<keyword evidence="2" id="KW-1185">Reference proteome</keyword>
<proteinExistence type="predicted"/>
<sequence>MDYRRPKSTDVVFFLYSWFVFGINEGARWMRNEGTVIGNDWILPRWSSVVGFVRDRWFLLDLEQQEKQRLVWCRRFVFEFFHLNCMDFSERVLDDFYFLVYEVCEEKVL</sequence>
<name>A0A4Y2HDX8_ARAVE</name>
<protein>
    <submittedName>
        <fullName evidence="1">Uncharacterized protein</fullName>
    </submittedName>
</protein>
<dbReference type="EMBL" id="BGPR01001871">
    <property type="protein sequence ID" value="GBM63495.1"/>
    <property type="molecule type" value="Genomic_DNA"/>
</dbReference>
<evidence type="ECO:0000313" key="1">
    <source>
        <dbReference type="EMBL" id="GBM63495.1"/>
    </source>
</evidence>
<dbReference type="Proteomes" id="UP000499080">
    <property type="component" value="Unassembled WGS sequence"/>
</dbReference>
<comment type="caution">
    <text evidence="1">The sequence shown here is derived from an EMBL/GenBank/DDBJ whole genome shotgun (WGS) entry which is preliminary data.</text>
</comment>
<gene>
    <name evidence="1" type="ORF">AVEN_87335_1</name>
</gene>
<dbReference type="AlphaFoldDB" id="A0A4Y2HDX8"/>
<organism evidence="1 2">
    <name type="scientific">Araneus ventricosus</name>
    <name type="common">Orbweaver spider</name>
    <name type="synonym">Epeira ventricosa</name>
    <dbReference type="NCBI Taxonomy" id="182803"/>
    <lineage>
        <taxon>Eukaryota</taxon>
        <taxon>Metazoa</taxon>
        <taxon>Ecdysozoa</taxon>
        <taxon>Arthropoda</taxon>
        <taxon>Chelicerata</taxon>
        <taxon>Arachnida</taxon>
        <taxon>Araneae</taxon>
        <taxon>Araneomorphae</taxon>
        <taxon>Entelegynae</taxon>
        <taxon>Araneoidea</taxon>
        <taxon>Araneidae</taxon>
        <taxon>Araneus</taxon>
    </lineage>
</organism>
<reference evidence="1 2" key="1">
    <citation type="journal article" date="2019" name="Sci. Rep.">
        <title>Orb-weaving spider Araneus ventricosus genome elucidates the spidroin gene catalogue.</title>
        <authorList>
            <person name="Kono N."/>
            <person name="Nakamura H."/>
            <person name="Ohtoshi R."/>
            <person name="Moran D.A.P."/>
            <person name="Shinohara A."/>
            <person name="Yoshida Y."/>
            <person name="Fujiwara M."/>
            <person name="Mori M."/>
            <person name="Tomita M."/>
            <person name="Arakawa K."/>
        </authorList>
    </citation>
    <scope>NUCLEOTIDE SEQUENCE [LARGE SCALE GENOMIC DNA]</scope>
</reference>
<evidence type="ECO:0000313" key="2">
    <source>
        <dbReference type="Proteomes" id="UP000499080"/>
    </source>
</evidence>
<accession>A0A4Y2HDX8</accession>